<organism evidence="1">
    <name type="scientific">Rhizophora mucronata</name>
    <name type="common">Asiatic mangrove</name>
    <dbReference type="NCBI Taxonomy" id="61149"/>
    <lineage>
        <taxon>Eukaryota</taxon>
        <taxon>Viridiplantae</taxon>
        <taxon>Streptophyta</taxon>
        <taxon>Embryophyta</taxon>
        <taxon>Tracheophyta</taxon>
        <taxon>Spermatophyta</taxon>
        <taxon>Magnoliopsida</taxon>
        <taxon>eudicotyledons</taxon>
        <taxon>Gunneridae</taxon>
        <taxon>Pentapetalae</taxon>
        <taxon>rosids</taxon>
        <taxon>fabids</taxon>
        <taxon>Malpighiales</taxon>
        <taxon>Rhizophoraceae</taxon>
        <taxon>Rhizophora</taxon>
    </lineage>
</organism>
<dbReference type="EMBL" id="GGEC01059429">
    <property type="protein sequence ID" value="MBX39913.1"/>
    <property type="molecule type" value="Transcribed_RNA"/>
</dbReference>
<dbReference type="AlphaFoldDB" id="A0A2P2NBR3"/>
<evidence type="ECO:0000313" key="1">
    <source>
        <dbReference type="EMBL" id="MBX39913.1"/>
    </source>
</evidence>
<reference evidence="1" key="1">
    <citation type="submission" date="2018-02" db="EMBL/GenBank/DDBJ databases">
        <title>Rhizophora mucronata_Transcriptome.</title>
        <authorList>
            <person name="Meera S.P."/>
            <person name="Sreeshan A."/>
            <person name="Augustine A."/>
        </authorList>
    </citation>
    <scope>NUCLEOTIDE SEQUENCE</scope>
    <source>
        <tissue evidence="1">Leaf</tissue>
    </source>
</reference>
<name>A0A2P2NBR3_RHIMU</name>
<sequence length="19" mass="2083">MQQDGNCLLVLVLKDTCCS</sequence>
<protein>
    <submittedName>
        <fullName evidence="1">Uncharacterized protein</fullName>
    </submittedName>
</protein>
<accession>A0A2P2NBR3</accession>
<proteinExistence type="predicted"/>